<accession>A0A979GTV1</accession>
<dbReference type="OrthoDB" id="1100674at2"/>
<feature type="signal peptide" evidence="1">
    <location>
        <begin position="1"/>
        <end position="22"/>
    </location>
</feature>
<keyword evidence="1" id="KW-0732">Signal</keyword>
<reference evidence="2 3" key="2">
    <citation type="journal article" date="2010" name="Stand. Genomic Sci.">
        <title>Complete genome sequence of Chitinophaga pinensis type strain (UQM 2034).</title>
        <authorList>
            <person name="Glavina Del Rio T."/>
            <person name="Abt B."/>
            <person name="Spring S."/>
            <person name="Lapidus A."/>
            <person name="Nolan M."/>
            <person name="Tice H."/>
            <person name="Copeland A."/>
            <person name="Cheng J.F."/>
            <person name="Chen F."/>
            <person name="Bruce D."/>
            <person name="Goodwin L."/>
            <person name="Pitluck S."/>
            <person name="Ivanova N."/>
            <person name="Mavromatis K."/>
            <person name="Mikhailova N."/>
            <person name="Pati A."/>
            <person name="Chen A."/>
            <person name="Palaniappan K."/>
            <person name="Land M."/>
            <person name="Hauser L."/>
            <person name="Chang Y.J."/>
            <person name="Jeffries C.D."/>
            <person name="Chain P."/>
            <person name="Saunders E."/>
            <person name="Detter J.C."/>
            <person name="Brettin T."/>
            <person name="Rohde M."/>
            <person name="Goker M."/>
            <person name="Bristow J."/>
            <person name="Eisen J.A."/>
            <person name="Markowitz V."/>
            <person name="Hugenholtz P."/>
            <person name="Kyrpides N.C."/>
            <person name="Klenk H.P."/>
            <person name="Lucas S."/>
        </authorList>
    </citation>
    <scope>NUCLEOTIDE SEQUENCE [LARGE SCALE GENOMIC DNA]</scope>
    <source>
        <strain evidence="3">ATCC 43595 / DSM 2588 / LMG 13176 / NBRC 15968 / NCIMB 11800 / UQM 2034</strain>
    </source>
</reference>
<dbReference type="KEGG" id="cpi:Cpin_2885"/>
<dbReference type="AlphaFoldDB" id="A0A979GTV1"/>
<organism evidence="2 3">
    <name type="scientific">Chitinophaga pinensis (strain ATCC 43595 / DSM 2588 / LMG 13176 / NBRC 15968 / NCIMB 11800 / UQM 2034)</name>
    <dbReference type="NCBI Taxonomy" id="485918"/>
    <lineage>
        <taxon>Bacteria</taxon>
        <taxon>Pseudomonadati</taxon>
        <taxon>Bacteroidota</taxon>
        <taxon>Chitinophagia</taxon>
        <taxon>Chitinophagales</taxon>
        <taxon>Chitinophagaceae</taxon>
        <taxon>Chitinophaga</taxon>
    </lineage>
</organism>
<dbReference type="Proteomes" id="UP000002215">
    <property type="component" value="Chromosome"/>
</dbReference>
<evidence type="ECO:0000313" key="3">
    <source>
        <dbReference type="Proteomes" id="UP000002215"/>
    </source>
</evidence>
<dbReference type="RefSeq" id="WP_012790540.1">
    <property type="nucleotide sequence ID" value="NC_013132.1"/>
</dbReference>
<protein>
    <submittedName>
        <fullName evidence="2">Uncharacterized protein</fullName>
    </submittedName>
</protein>
<dbReference type="EMBL" id="CP001699">
    <property type="protein sequence ID" value="ACU60364.1"/>
    <property type="molecule type" value="Genomic_DNA"/>
</dbReference>
<evidence type="ECO:0000313" key="2">
    <source>
        <dbReference type="EMBL" id="ACU60364.1"/>
    </source>
</evidence>
<proteinExistence type="predicted"/>
<evidence type="ECO:0000256" key="1">
    <source>
        <dbReference type="SAM" id="SignalP"/>
    </source>
</evidence>
<reference evidence="3" key="1">
    <citation type="submission" date="2009-08" db="EMBL/GenBank/DDBJ databases">
        <title>The complete genome of Chitinophaga pinensis DSM 2588.</title>
        <authorList>
            <consortium name="US DOE Joint Genome Institute (JGI-PGF)"/>
            <person name="Lucas S."/>
            <person name="Copeland A."/>
            <person name="Lapidus A."/>
            <person name="Glavina del Rio T."/>
            <person name="Dalin E."/>
            <person name="Tice H."/>
            <person name="Bruce D."/>
            <person name="Goodwin L."/>
            <person name="Pitluck S."/>
            <person name="Kyrpides N."/>
            <person name="Mavromatis K."/>
            <person name="Ivanova N."/>
            <person name="Mikhailova N."/>
            <person name="Sims D."/>
            <person name="Meinche L."/>
            <person name="Brettin T."/>
            <person name="Detter J.C."/>
            <person name="Han C."/>
            <person name="Larimer F."/>
            <person name="Land M."/>
            <person name="Hauser L."/>
            <person name="Markowitz V."/>
            <person name="Cheng J.-F."/>
            <person name="Hugenholtz P."/>
            <person name="Woyke T."/>
            <person name="Wu D."/>
            <person name="Spring S."/>
            <person name="Klenk H.-P."/>
            <person name="Eisen J.A."/>
        </authorList>
    </citation>
    <scope>NUCLEOTIDE SEQUENCE [LARGE SCALE GENOMIC DNA]</scope>
    <source>
        <strain evidence="3">ATCC 43595 / DSM 2588 / LMG 13176 / NBRC 15968 / NCIMB 11800 / UQM 2034</strain>
    </source>
</reference>
<sequence length="122" mass="13388">MKKLKATLVLFISLFAVSGIKAQSKDFYPGTWDVMIFGTPYGDVKRTFVLERKDGKLGGVIKDSTGAELTKITKVTENGKTAAIDFTSQDYDVTLTIDPVDEDHVKGNLAGFTSTGVRRKEH</sequence>
<gene>
    <name evidence="2" type="ordered locus">Cpin_2885</name>
</gene>
<feature type="chain" id="PRO_5037938615" evidence="1">
    <location>
        <begin position="23"/>
        <end position="122"/>
    </location>
</feature>
<name>A0A979GTV1_CHIPD</name>